<dbReference type="RefSeq" id="WP_243646766.1">
    <property type="nucleotide sequence ID" value="NZ_SMAN01000005.1"/>
</dbReference>
<keyword evidence="2" id="KW-0808">Transferase</keyword>
<dbReference type="InterPro" id="IPR037171">
    <property type="entry name" value="NagB/RpiA_transferase-like"/>
</dbReference>
<reference evidence="2 3" key="1">
    <citation type="submission" date="2019-03" db="EMBL/GenBank/DDBJ databases">
        <title>Genomic Encyclopedia of Type Strains, Phase IV (KMG-IV): sequencing the most valuable type-strain genomes for metagenomic binning, comparative biology and taxonomic classification.</title>
        <authorList>
            <person name="Goeker M."/>
        </authorList>
    </citation>
    <scope>NUCLEOTIDE SEQUENCE [LARGE SCALE GENOMIC DNA]</scope>
    <source>
        <strain evidence="2 3">DSM 25894</strain>
    </source>
</reference>
<dbReference type="Proteomes" id="UP000294650">
    <property type="component" value="Unassembled WGS sequence"/>
</dbReference>
<dbReference type="InterPro" id="IPR003702">
    <property type="entry name" value="ActCoA_hydro_N"/>
</dbReference>
<organism evidence="2 3">
    <name type="scientific">Melghiribacillus thermohalophilus</name>
    <dbReference type="NCBI Taxonomy" id="1324956"/>
    <lineage>
        <taxon>Bacteria</taxon>
        <taxon>Bacillati</taxon>
        <taxon>Bacillota</taxon>
        <taxon>Bacilli</taxon>
        <taxon>Bacillales</taxon>
        <taxon>Bacillaceae</taxon>
        <taxon>Melghiribacillus</taxon>
    </lineage>
</organism>
<dbReference type="InterPro" id="IPR046433">
    <property type="entry name" value="ActCoA_hydro"/>
</dbReference>
<comment type="caution">
    <text evidence="2">The sequence shown here is derived from an EMBL/GenBank/DDBJ whole genome shotgun (WGS) entry which is preliminary data.</text>
</comment>
<dbReference type="PANTHER" id="PTHR21432">
    <property type="entry name" value="ACETYL-COA HYDROLASE-RELATED"/>
    <property type="match status" value="1"/>
</dbReference>
<dbReference type="Gene3D" id="3.40.1080.10">
    <property type="entry name" value="Glutaconate Coenzyme A-transferase"/>
    <property type="match status" value="1"/>
</dbReference>
<evidence type="ECO:0000313" key="3">
    <source>
        <dbReference type="Proteomes" id="UP000294650"/>
    </source>
</evidence>
<sequence length="221" mass="24763">MTVNQLYTQKLMTAKEAVHHIGPEEDLITPIMAGEPPLLLNELANSQNLKDNRLFQMLSPYGVLTLPENRLKTVSMFMGASERKAFQEGKIDLLPNHFSNVPDLLKEITRNHAVLAVVSPMDEKGYFSLGTNSDYVYEMSKTARTVLLEVNEYMPRTYGENQIHISDVTALVENHRPLPESPEMRISEKDEKIAGFVADLIQNGDTLQIGFGSIPGAIMNF</sequence>
<evidence type="ECO:0000259" key="1">
    <source>
        <dbReference type="Pfam" id="PF02550"/>
    </source>
</evidence>
<dbReference type="Gene3D" id="3.30.750.70">
    <property type="entry name" value="4-hydroxybutyrate coenzyme like domains"/>
    <property type="match status" value="1"/>
</dbReference>
<dbReference type="EMBL" id="SMAN01000005">
    <property type="protein sequence ID" value="TCT24654.1"/>
    <property type="molecule type" value="Genomic_DNA"/>
</dbReference>
<dbReference type="Pfam" id="PF02550">
    <property type="entry name" value="AcetylCoA_hydro"/>
    <property type="match status" value="1"/>
</dbReference>
<dbReference type="GO" id="GO:0008775">
    <property type="term" value="F:acetate CoA-transferase activity"/>
    <property type="evidence" value="ECO:0007669"/>
    <property type="project" value="InterPro"/>
</dbReference>
<dbReference type="GO" id="GO:0016787">
    <property type="term" value="F:hydrolase activity"/>
    <property type="evidence" value="ECO:0007669"/>
    <property type="project" value="UniProtKB-KW"/>
</dbReference>
<gene>
    <name evidence="2" type="ORF">EDD68_105111</name>
</gene>
<protein>
    <submittedName>
        <fullName evidence="2">Acetyl-CoA hydrolase/transferase-like protein</fullName>
    </submittedName>
</protein>
<keyword evidence="2" id="KW-0378">Hydrolase</keyword>
<feature type="domain" description="Acetyl-CoA hydrolase/transferase N-terminal" evidence="1">
    <location>
        <begin position="72"/>
        <end position="174"/>
    </location>
</feature>
<dbReference type="AlphaFoldDB" id="A0A4R3N774"/>
<name>A0A4R3N774_9BACI</name>
<proteinExistence type="predicted"/>
<dbReference type="PANTHER" id="PTHR21432:SF20">
    <property type="entry name" value="ACETYL-COA HYDROLASE"/>
    <property type="match status" value="1"/>
</dbReference>
<dbReference type="GO" id="GO:0006083">
    <property type="term" value="P:acetate metabolic process"/>
    <property type="evidence" value="ECO:0007669"/>
    <property type="project" value="InterPro"/>
</dbReference>
<evidence type="ECO:0000313" key="2">
    <source>
        <dbReference type="EMBL" id="TCT24654.1"/>
    </source>
</evidence>
<keyword evidence="3" id="KW-1185">Reference proteome</keyword>
<dbReference type="SUPFAM" id="SSF100950">
    <property type="entry name" value="NagB/RpiA/CoA transferase-like"/>
    <property type="match status" value="1"/>
</dbReference>
<accession>A0A4R3N774</accession>